<evidence type="ECO:0000313" key="1">
    <source>
        <dbReference type="EMBL" id="AWA31125.1"/>
    </source>
</evidence>
<dbReference type="KEGG" id="fmg:HYN48_14065"/>
<gene>
    <name evidence="1" type="ORF">HYN48_14065</name>
</gene>
<dbReference type="AlphaFoldDB" id="A0A2S0RHN1"/>
<name>A0A2S0RHN1_9FLAO</name>
<organism evidence="1 2">
    <name type="scientific">Flavobacterium magnum</name>
    <dbReference type="NCBI Taxonomy" id="2162713"/>
    <lineage>
        <taxon>Bacteria</taxon>
        <taxon>Pseudomonadati</taxon>
        <taxon>Bacteroidota</taxon>
        <taxon>Flavobacteriia</taxon>
        <taxon>Flavobacteriales</taxon>
        <taxon>Flavobacteriaceae</taxon>
        <taxon>Flavobacterium</taxon>
    </lineage>
</organism>
<dbReference type="Proteomes" id="UP000244193">
    <property type="component" value="Chromosome"/>
</dbReference>
<accession>A0A2S0RHN1</accession>
<proteinExistence type="predicted"/>
<dbReference type="EMBL" id="CP028811">
    <property type="protein sequence ID" value="AWA31125.1"/>
    <property type="molecule type" value="Genomic_DNA"/>
</dbReference>
<evidence type="ECO:0000313" key="2">
    <source>
        <dbReference type="Proteomes" id="UP000244193"/>
    </source>
</evidence>
<sequence length="152" mass="17209">MTEVFVGDDLRPRGYLITEKETNDFLFFADVDRTDFKLTTFEPKSNPTKIFENINELDKYLSTDEFDLIKVIDAPEYVPPTEGEPVALKIKYTYGSQFIGVDGLCHQGVYQANYLFGFIRISAVTATLEDNESGPGQHHATVLCGETYHPKK</sequence>
<reference evidence="1 2" key="1">
    <citation type="submission" date="2018-04" db="EMBL/GenBank/DDBJ databases">
        <title>Genome sequencing of Flavobacterium sp. HYN0048.</title>
        <authorList>
            <person name="Yi H."/>
            <person name="Baek C."/>
        </authorList>
    </citation>
    <scope>NUCLEOTIDE SEQUENCE [LARGE SCALE GENOMIC DNA]</scope>
    <source>
        <strain evidence="1 2">HYN0048</strain>
    </source>
</reference>
<protein>
    <submittedName>
        <fullName evidence="1">Uncharacterized protein</fullName>
    </submittedName>
</protein>
<keyword evidence="2" id="KW-1185">Reference proteome</keyword>